<dbReference type="PROSITE" id="PS51095">
    <property type="entry name" value="PTS_EIIA_TYPE_3"/>
    <property type="match status" value="1"/>
</dbReference>
<dbReference type="PANTHER" id="PTHR34382:SF9">
    <property type="entry name" value="PHOSPHOTRANSFERASE SYSTEM SUGAR-SPECIFIC EII COMPONENT"/>
    <property type="match status" value="1"/>
</dbReference>
<evidence type="ECO:0000313" key="19">
    <source>
        <dbReference type="EMBL" id="MCW1041931.1"/>
    </source>
</evidence>
<keyword evidence="8" id="KW-0808">Transferase</keyword>
<evidence type="ECO:0000256" key="13">
    <source>
        <dbReference type="ARBA" id="ARBA00031467"/>
    </source>
</evidence>
<evidence type="ECO:0000256" key="3">
    <source>
        <dbReference type="ARBA" id="ARBA00014322"/>
    </source>
</evidence>
<dbReference type="Gene3D" id="1.20.58.80">
    <property type="entry name" value="Phosphotransferase system, lactose/cellobiose-type IIA subunit"/>
    <property type="match status" value="1"/>
</dbReference>
<sequence length="107" mass="12143">MNKNELQMLGFEIVAYSGDARSCLLNLLKEVRQGNFTNVDAALKEADENLNLAHNSQTQILAQEAAGEDLDLGFIFIHGQDHLMTTLLLKELIIDFIELYKNQYKED</sequence>
<feature type="binding site" evidence="16">
    <location>
        <position position="81"/>
    </location>
    <ligand>
        <name>Mg(2+)</name>
        <dbReference type="ChEBI" id="CHEBI:18420"/>
        <note>ligand shared between all trimeric partners</note>
    </ligand>
</feature>
<feature type="modified residue" description="Phosphohistidine; by HPr" evidence="17">
    <location>
        <position position="78"/>
    </location>
</feature>
<evidence type="ECO:0000256" key="8">
    <source>
        <dbReference type="ARBA" id="ARBA00022679"/>
    </source>
</evidence>
<gene>
    <name evidence="21" type="ORF">DWX18_05275</name>
    <name evidence="18" type="ORF">K1I51_05455</name>
    <name evidence="19" type="ORF">OJ597_05600</name>
    <name evidence="20" type="ORF">OJ930_06060</name>
</gene>
<dbReference type="InterPro" id="IPR003188">
    <property type="entry name" value="PTS_IIA_lac/cel"/>
</dbReference>
<reference evidence="21 22" key="1">
    <citation type="submission" date="2018-08" db="EMBL/GenBank/DDBJ databases">
        <title>A genome reference for cultivated species of the human gut microbiota.</title>
        <authorList>
            <person name="Zou Y."/>
            <person name="Xue W."/>
            <person name="Luo G."/>
        </authorList>
    </citation>
    <scope>NUCLEOTIDE SEQUENCE [LARGE SCALE GENOMIC DNA]</scope>
    <source>
        <strain evidence="21 22">AF18-38</strain>
    </source>
</reference>
<organism evidence="21 22">
    <name type="scientific">Streptococcus anginosus</name>
    <dbReference type="NCBI Taxonomy" id="1328"/>
    <lineage>
        <taxon>Bacteria</taxon>
        <taxon>Bacillati</taxon>
        <taxon>Bacillota</taxon>
        <taxon>Bacilli</taxon>
        <taxon>Lactobacillales</taxon>
        <taxon>Streptococcaceae</taxon>
        <taxon>Streptococcus</taxon>
        <taxon>Streptococcus anginosus group</taxon>
    </lineage>
</organism>
<evidence type="ECO:0000256" key="12">
    <source>
        <dbReference type="ARBA" id="ARBA00030293"/>
    </source>
</evidence>
<evidence type="ECO:0000313" key="18">
    <source>
        <dbReference type="EMBL" id="MBZ2156074.1"/>
    </source>
</evidence>
<evidence type="ECO:0000256" key="17">
    <source>
        <dbReference type="PROSITE-ProRule" id="PRU00418"/>
    </source>
</evidence>
<evidence type="ECO:0000313" key="23">
    <source>
        <dbReference type="Proteomes" id="UP001526076"/>
    </source>
</evidence>
<evidence type="ECO:0000313" key="22">
    <source>
        <dbReference type="Proteomes" id="UP000284046"/>
    </source>
</evidence>
<evidence type="ECO:0000256" key="10">
    <source>
        <dbReference type="ARBA" id="ARBA00022723"/>
    </source>
</evidence>
<comment type="subcellular location">
    <subcellularLocation>
        <location evidence="1">Cytoplasm</location>
    </subcellularLocation>
</comment>
<comment type="cofactor">
    <cofactor evidence="16">
        <name>Mg(2+)</name>
        <dbReference type="ChEBI" id="CHEBI:18420"/>
    </cofactor>
    <text evidence="16">Binds 1 Mg(2+) ion per trimer.</text>
</comment>
<reference evidence="18" key="2">
    <citation type="submission" date="2021-07" db="EMBL/GenBank/DDBJ databases">
        <title>Occurrence of streptococci in the human mouth that bind to a non-human glycan.</title>
        <authorList>
            <person name="Cross B."/>
            <person name="Thamadilok S."/>
            <person name="Bensing B."/>
            <person name="Sasmal A."/>
            <person name="Khedri Z."/>
            <person name="Deng L."/>
            <person name="Yu H."/>
            <person name="Mehta A."/>
            <person name="Aluvathingal J."/>
            <person name="Nadendla S."/>
            <person name="Vickerman M."/>
            <person name="Chen X."/>
            <person name="Dewhirst F."/>
            <person name="Gill A."/>
            <person name="Lettrichova I."/>
            <person name="Diaz S."/>
            <person name="Gill S."/>
            <person name="Tettelin H."/>
            <person name="Iverson T."/>
            <person name="Sullam P."/>
            <person name="Varki A."/>
            <person name="Ruhl S."/>
        </authorList>
    </citation>
    <scope>NUCLEOTIDE SEQUENCE</scope>
    <source>
        <strain evidence="18">SK81</strain>
    </source>
</reference>
<dbReference type="EMBL" id="JAPAHU010000008">
    <property type="protein sequence ID" value="MCW1041931.1"/>
    <property type="molecule type" value="Genomic_DNA"/>
</dbReference>
<evidence type="ECO:0000256" key="7">
    <source>
        <dbReference type="ARBA" id="ARBA00022597"/>
    </source>
</evidence>
<dbReference type="InterPro" id="IPR036542">
    <property type="entry name" value="PTS_IIA_lac/cel_sf"/>
</dbReference>
<keyword evidence="7" id="KW-0762">Sugar transport</keyword>
<keyword evidence="23" id="KW-1185">Reference proteome</keyword>
<dbReference type="Proteomes" id="UP001198057">
    <property type="component" value="Unassembled WGS sequence"/>
</dbReference>
<keyword evidence="4" id="KW-0813">Transport</keyword>
<dbReference type="Proteomes" id="UP001526076">
    <property type="component" value="Unassembled WGS sequence"/>
</dbReference>
<evidence type="ECO:0000256" key="14">
    <source>
        <dbReference type="ARBA" id="ARBA00032708"/>
    </source>
</evidence>
<dbReference type="Pfam" id="PF02255">
    <property type="entry name" value="PTS_IIA"/>
    <property type="match status" value="1"/>
</dbReference>
<keyword evidence="11 16" id="KW-0460">Magnesium</keyword>
<dbReference type="GO" id="GO:0009401">
    <property type="term" value="P:phosphoenolpyruvate-dependent sugar phosphotransferase system"/>
    <property type="evidence" value="ECO:0007669"/>
    <property type="project" value="UniProtKB-KW"/>
</dbReference>
<evidence type="ECO:0000256" key="4">
    <source>
        <dbReference type="ARBA" id="ARBA00022448"/>
    </source>
</evidence>
<reference evidence="19 23" key="3">
    <citation type="submission" date="2022-10" db="EMBL/GenBank/DDBJ databases">
        <title>Comparative genomic study of S. anginosus.</title>
        <authorList>
            <person name="Prasad A."/>
            <person name="Ene A."/>
            <person name="Jablonska S."/>
            <person name="Du J."/>
            <person name="Wolfe A.J."/>
            <person name="Putonti C."/>
        </authorList>
    </citation>
    <scope>NUCLEOTIDE SEQUENCE</scope>
    <source>
        <strain evidence="20">UMB6888</strain>
        <strain evidence="19 23">UMB9231</strain>
    </source>
</reference>
<name>A0A2I1UU41_STRAP</name>
<dbReference type="EMBL" id="JAHZQR010000008">
    <property type="protein sequence ID" value="MBZ2156074.1"/>
    <property type="molecule type" value="Genomic_DNA"/>
</dbReference>
<proteinExistence type="predicted"/>
<dbReference type="RefSeq" id="WP_070241836.1">
    <property type="nucleotide sequence ID" value="NZ_CP118029.1"/>
</dbReference>
<dbReference type="GO" id="GO:0046872">
    <property type="term" value="F:metal ion binding"/>
    <property type="evidence" value="ECO:0007669"/>
    <property type="project" value="UniProtKB-KW"/>
</dbReference>
<evidence type="ECO:0000256" key="5">
    <source>
        <dbReference type="ARBA" id="ARBA00022490"/>
    </source>
</evidence>
<dbReference type="GO" id="GO:0005737">
    <property type="term" value="C:cytoplasm"/>
    <property type="evidence" value="ECO:0007669"/>
    <property type="project" value="UniProtKB-SubCell"/>
</dbReference>
<dbReference type="AlphaFoldDB" id="A0A2I1UU41"/>
<evidence type="ECO:0000256" key="6">
    <source>
        <dbReference type="ARBA" id="ARBA00022553"/>
    </source>
</evidence>
<dbReference type="PIRSF" id="PIRSF000699">
    <property type="entry name" value="PTS_IILac_III"/>
    <property type="match status" value="1"/>
</dbReference>
<evidence type="ECO:0000256" key="11">
    <source>
        <dbReference type="ARBA" id="ARBA00022842"/>
    </source>
</evidence>
<dbReference type="Proteomes" id="UP000284046">
    <property type="component" value="Unassembled WGS sequence"/>
</dbReference>
<keyword evidence="10 16" id="KW-0479">Metal-binding</keyword>
<evidence type="ECO:0000256" key="1">
    <source>
        <dbReference type="ARBA" id="ARBA00004496"/>
    </source>
</evidence>
<dbReference type="GO" id="GO:0016740">
    <property type="term" value="F:transferase activity"/>
    <property type="evidence" value="ECO:0007669"/>
    <property type="project" value="UniProtKB-KW"/>
</dbReference>
<protein>
    <recommendedName>
        <fullName evidence="3">PTS system lactose-specific EIIA component</fullName>
    </recommendedName>
    <alternativeName>
        <fullName evidence="12">EIIA-Lac</fullName>
    </alternativeName>
    <alternativeName>
        <fullName evidence="14">EIII-Lac</fullName>
    </alternativeName>
    <alternativeName>
        <fullName evidence="13">Lactose-specific phosphotransferase enzyme IIA component</fullName>
    </alternativeName>
</protein>
<evidence type="ECO:0000313" key="20">
    <source>
        <dbReference type="EMBL" id="MCW1072595.1"/>
    </source>
</evidence>
<dbReference type="EMBL" id="QRWZ01000005">
    <property type="protein sequence ID" value="RGT61218.1"/>
    <property type="molecule type" value="Genomic_DNA"/>
</dbReference>
<evidence type="ECO:0000256" key="16">
    <source>
        <dbReference type="PIRSR" id="PIRSR000699-2"/>
    </source>
</evidence>
<keyword evidence="5" id="KW-0963">Cytoplasm</keyword>
<accession>A0A2I1UU41</accession>
<comment type="caution">
    <text evidence="21">The sequence shown here is derived from an EMBL/GenBank/DDBJ whole genome shotgun (WGS) entry which is preliminary data.</text>
</comment>
<keyword evidence="9" id="KW-0598">Phosphotransferase system</keyword>
<dbReference type="CDD" id="cd00215">
    <property type="entry name" value="PTS_IIA_lac"/>
    <property type="match status" value="1"/>
</dbReference>
<feature type="active site" description="Tele-phosphohistidine intermediate" evidence="15">
    <location>
        <position position="78"/>
    </location>
</feature>
<comment type="subunit">
    <text evidence="2">Homotrimer.</text>
</comment>
<evidence type="ECO:0000256" key="9">
    <source>
        <dbReference type="ARBA" id="ARBA00022683"/>
    </source>
</evidence>
<dbReference type="Proteomes" id="UP001208853">
    <property type="component" value="Unassembled WGS sequence"/>
</dbReference>
<evidence type="ECO:0000313" key="21">
    <source>
        <dbReference type="EMBL" id="RGT61218.1"/>
    </source>
</evidence>
<keyword evidence="6" id="KW-0597">Phosphoprotein</keyword>
<dbReference type="SUPFAM" id="SSF46973">
    <property type="entry name" value="Enzyme IIa from lactose specific PTS, IIa-lac"/>
    <property type="match status" value="1"/>
</dbReference>
<dbReference type="PANTHER" id="PTHR34382">
    <property type="entry name" value="PTS SYSTEM N,N'-DIACETYLCHITOBIOSE-SPECIFIC EIIA COMPONENT"/>
    <property type="match status" value="1"/>
</dbReference>
<evidence type="ECO:0000256" key="15">
    <source>
        <dbReference type="PIRSR" id="PIRSR000699-1"/>
    </source>
</evidence>
<evidence type="ECO:0000256" key="2">
    <source>
        <dbReference type="ARBA" id="ARBA00011233"/>
    </source>
</evidence>
<dbReference type="EMBL" id="JAPAIK010000037">
    <property type="protein sequence ID" value="MCW1072595.1"/>
    <property type="molecule type" value="Genomic_DNA"/>
</dbReference>